<reference evidence="2" key="1">
    <citation type="journal article" date="2019" name="Int. J. Syst. Evol. Microbiol.">
        <title>The Global Catalogue of Microorganisms (GCM) 10K type strain sequencing project: providing services to taxonomists for standard genome sequencing and annotation.</title>
        <authorList>
            <consortium name="The Broad Institute Genomics Platform"/>
            <consortium name="The Broad Institute Genome Sequencing Center for Infectious Disease"/>
            <person name="Wu L."/>
            <person name="Ma J."/>
        </authorList>
    </citation>
    <scope>NUCLEOTIDE SEQUENCE [LARGE SCALE GENOMIC DNA]</scope>
    <source>
        <strain evidence="2">JCM 4816</strain>
    </source>
</reference>
<evidence type="ECO:0000313" key="2">
    <source>
        <dbReference type="Proteomes" id="UP001501455"/>
    </source>
</evidence>
<evidence type="ECO:0008006" key="3">
    <source>
        <dbReference type="Google" id="ProtNLM"/>
    </source>
</evidence>
<protein>
    <recommendedName>
        <fullName evidence="3">DUF4351 domain-containing protein</fullName>
    </recommendedName>
</protein>
<dbReference type="PANTHER" id="PTHR34613">
    <property type="entry name" value="SLL0800 PROTEIN"/>
    <property type="match status" value="1"/>
</dbReference>
<dbReference type="PANTHER" id="PTHR34613:SF1">
    <property type="entry name" value="SLL6017 PROTEIN"/>
    <property type="match status" value="1"/>
</dbReference>
<accession>A0ABP6TZ66</accession>
<gene>
    <name evidence="1" type="ORF">GCM10019016_075200</name>
</gene>
<proteinExistence type="predicted"/>
<keyword evidence="2" id="KW-1185">Reference proteome</keyword>
<organism evidence="1 2">
    <name type="scientific">Streptomyces prasinosporus</name>
    <dbReference type="NCBI Taxonomy" id="68256"/>
    <lineage>
        <taxon>Bacteria</taxon>
        <taxon>Bacillati</taxon>
        <taxon>Actinomycetota</taxon>
        <taxon>Actinomycetes</taxon>
        <taxon>Kitasatosporales</taxon>
        <taxon>Streptomycetaceae</taxon>
        <taxon>Streptomyces</taxon>
        <taxon>Streptomyces albogriseolus group</taxon>
    </lineage>
</organism>
<dbReference type="Proteomes" id="UP001501455">
    <property type="component" value="Unassembled WGS sequence"/>
</dbReference>
<evidence type="ECO:0000313" key="1">
    <source>
        <dbReference type="EMBL" id="GAA3500414.1"/>
    </source>
</evidence>
<sequence length="150" mass="16704">MVRQPALAALSAIVHSESPRATAILETVAHGLASFTPSATNYWFEVVEVGLEDTPSKENWRKLMQDVITHFPGHRTLFEEKYLEGRAEGEARGEARGILRVLEVRGLAISDDVRARITTCTDLDRLNDWLDRSGTVERAEDLFPEEGPAS</sequence>
<name>A0ABP6TZ66_9ACTN</name>
<comment type="caution">
    <text evidence="1">The sequence shown here is derived from an EMBL/GenBank/DDBJ whole genome shotgun (WGS) entry which is preliminary data.</text>
</comment>
<dbReference type="EMBL" id="BAAAXF010000054">
    <property type="protein sequence ID" value="GAA3500414.1"/>
    <property type="molecule type" value="Genomic_DNA"/>
</dbReference>